<protein>
    <submittedName>
        <fullName evidence="2">Uncharacterized protein</fullName>
    </submittedName>
</protein>
<accession>A0A914PD91</accession>
<sequence>MGMAGKHVNKTMRVLSNTAIFGNLGVNGVNIAQKQTLDNLRSEMTDDTQRLNFDREILIDRQTAKGKTGIALKIKIEH</sequence>
<dbReference type="AlphaFoldDB" id="A0A914PD91"/>
<name>A0A914PD91_9BILA</name>
<keyword evidence="1" id="KW-1185">Reference proteome</keyword>
<dbReference type="Proteomes" id="UP000887578">
    <property type="component" value="Unplaced"/>
</dbReference>
<evidence type="ECO:0000313" key="1">
    <source>
        <dbReference type="Proteomes" id="UP000887578"/>
    </source>
</evidence>
<evidence type="ECO:0000313" key="2">
    <source>
        <dbReference type="WBParaSite" id="PDA_v2.g13394.t1"/>
    </source>
</evidence>
<reference evidence="2" key="1">
    <citation type="submission" date="2022-11" db="UniProtKB">
        <authorList>
            <consortium name="WormBaseParasite"/>
        </authorList>
    </citation>
    <scope>IDENTIFICATION</scope>
</reference>
<dbReference type="WBParaSite" id="PDA_v2.g13394.t1">
    <property type="protein sequence ID" value="PDA_v2.g13394.t1"/>
    <property type="gene ID" value="PDA_v2.g13394"/>
</dbReference>
<organism evidence="1 2">
    <name type="scientific">Panagrolaimus davidi</name>
    <dbReference type="NCBI Taxonomy" id="227884"/>
    <lineage>
        <taxon>Eukaryota</taxon>
        <taxon>Metazoa</taxon>
        <taxon>Ecdysozoa</taxon>
        <taxon>Nematoda</taxon>
        <taxon>Chromadorea</taxon>
        <taxon>Rhabditida</taxon>
        <taxon>Tylenchina</taxon>
        <taxon>Panagrolaimomorpha</taxon>
        <taxon>Panagrolaimoidea</taxon>
        <taxon>Panagrolaimidae</taxon>
        <taxon>Panagrolaimus</taxon>
    </lineage>
</organism>
<proteinExistence type="predicted"/>